<accession>A0A6J8BMJ9</accession>
<sequence length="411" mass="46181">MDSKLKSVSAGHKKVVTKLLVKFDELKSNTNTEVDEVKALDDAVTQKQKTLIDLNNRLLDQTSEITDSDDYMYELDCKLRQIRKFIKFLETNTKTSHDNVDPSSSRLNPNAYNFMPEVRVDMNTCTIDSMKEQYSIHAPAVHTRPSENIMYQVPSDPRSSKSNYHRLPKSHRVSTCSSIKRCKKCSGIHHTSICKRKDVIPGTTPSAIKVVETTDDTSVMHSTQQSQDILLKKATAPAIYNNQEVECNILFDEGAQRSFTTQKLADKLEIKPTGKVSIYLSAFGELSQNVRNLDTTTIQLQTDTGEKVRINTLIVPQIVVPIQNKISQTTRSLPHLSGLKLKLKNCFSRHSTVSEQISTVVGLVITVFTPIVGGVVITETLMTTICKEMDRTPTCNENLQKLEKYKKAVND</sequence>
<dbReference type="Pfam" id="PF05585">
    <property type="entry name" value="DUF1758"/>
    <property type="match status" value="1"/>
</dbReference>
<protein>
    <recommendedName>
        <fullName evidence="1">DUF1758 domain-containing protein</fullName>
    </recommendedName>
</protein>
<evidence type="ECO:0000313" key="2">
    <source>
        <dbReference type="EMBL" id="CAC5384064.1"/>
    </source>
</evidence>
<evidence type="ECO:0000313" key="3">
    <source>
        <dbReference type="Proteomes" id="UP000507470"/>
    </source>
</evidence>
<gene>
    <name evidence="2" type="ORF">MCOR_19744</name>
</gene>
<dbReference type="Proteomes" id="UP000507470">
    <property type="component" value="Unassembled WGS sequence"/>
</dbReference>
<dbReference type="InterPro" id="IPR008737">
    <property type="entry name" value="DUF1758"/>
</dbReference>
<proteinExistence type="predicted"/>
<keyword evidence="3" id="KW-1185">Reference proteome</keyword>
<evidence type="ECO:0000259" key="1">
    <source>
        <dbReference type="Pfam" id="PF05585"/>
    </source>
</evidence>
<dbReference type="EMBL" id="CACVKT020003478">
    <property type="protein sequence ID" value="CAC5384064.1"/>
    <property type="molecule type" value="Genomic_DNA"/>
</dbReference>
<name>A0A6J8BMJ9_MYTCO</name>
<reference evidence="2 3" key="1">
    <citation type="submission" date="2020-06" db="EMBL/GenBank/DDBJ databases">
        <authorList>
            <person name="Li R."/>
            <person name="Bekaert M."/>
        </authorList>
    </citation>
    <scope>NUCLEOTIDE SEQUENCE [LARGE SCALE GENOMIC DNA]</scope>
    <source>
        <strain evidence="3">wild</strain>
    </source>
</reference>
<dbReference type="OrthoDB" id="7635474at2759"/>
<feature type="domain" description="DUF1758" evidence="1">
    <location>
        <begin position="245"/>
        <end position="313"/>
    </location>
</feature>
<dbReference type="AlphaFoldDB" id="A0A6J8BMJ9"/>
<organism evidence="2 3">
    <name type="scientific">Mytilus coruscus</name>
    <name type="common">Sea mussel</name>
    <dbReference type="NCBI Taxonomy" id="42192"/>
    <lineage>
        <taxon>Eukaryota</taxon>
        <taxon>Metazoa</taxon>
        <taxon>Spiralia</taxon>
        <taxon>Lophotrochozoa</taxon>
        <taxon>Mollusca</taxon>
        <taxon>Bivalvia</taxon>
        <taxon>Autobranchia</taxon>
        <taxon>Pteriomorphia</taxon>
        <taxon>Mytilida</taxon>
        <taxon>Mytiloidea</taxon>
        <taxon>Mytilidae</taxon>
        <taxon>Mytilinae</taxon>
        <taxon>Mytilus</taxon>
    </lineage>
</organism>